<dbReference type="GeneTree" id="ENSGT00390000002316"/>
<feature type="compositionally biased region" description="Basic residues" evidence="1">
    <location>
        <begin position="738"/>
        <end position="754"/>
    </location>
</feature>
<dbReference type="InParanoid" id="A0A671YD19"/>
<dbReference type="FunCoup" id="A0A671YD19">
    <property type="interactions" value="897"/>
</dbReference>
<dbReference type="Ensembl" id="ENSSAUT00010064582.1">
    <property type="protein sequence ID" value="ENSSAUP00010061581.1"/>
    <property type="gene ID" value="ENSSAUG00010024901.1"/>
</dbReference>
<name>A0A671YD19_SPAAU</name>
<evidence type="ECO:0000313" key="3">
    <source>
        <dbReference type="Ensembl" id="ENSSAUP00010061581.1"/>
    </source>
</evidence>
<feature type="compositionally biased region" description="Polar residues" evidence="1">
    <location>
        <begin position="857"/>
        <end position="868"/>
    </location>
</feature>
<dbReference type="PANTHER" id="PTHR15294">
    <property type="entry name" value="RETINOVIN-RELATED"/>
    <property type="match status" value="1"/>
</dbReference>
<reference evidence="3" key="2">
    <citation type="submission" date="2025-08" db="UniProtKB">
        <authorList>
            <consortium name="Ensembl"/>
        </authorList>
    </citation>
    <scope>IDENTIFICATION</scope>
</reference>
<accession>A0A671YD19</accession>
<dbReference type="InterPro" id="IPR028889">
    <property type="entry name" value="USP"/>
</dbReference>
<feature type="region of interest" description="Disordered" evidence="1">
    <location>
        <begin position="171"/>
        <end position="203"/>
    </location>
</feature>
<evidence type="ECO:0000313" key="4">
    <source>
        <dbReference type="Proteomes" id="UP000472265"/>
    </source>
</evidence>
<feature type="compositionally biased region" description="Polar residues" evidence="1">
    <location>
        <begin position="793"/>
        <end position="822"/>
    </location>
</feature>
<dbReference type="GO" id="GO:0030576">
    <property type="term" value="P:Cajal body organization"/>
    <property type="evidence" value="ECO:0007669"/>
    <property type="project" value="InterPro"/>
</dbReference>
<dbReference type="OMA" id="CEDEVTR"/>
<dbReference type="GO" id="GO:0015030">
    <property type="term" value="C:Cajal body"/>
    <property type="evidence" value="ECO:0007669"/>
    <property type="project" value="TreeGrafter"/>
</dbReference>
<feature type="domain" description="USP" evidence="2">
    <location>
        <begin position="293"/>
        <end position="564"/>
    </location>
</feature>
<keyword evidence="4" id="KW-1185">Reference proteome</keyword>
<proteinExistence type="predicted"/>
<feature type="compositionally biased region" description="Low complexity" evidence="1">
    <location>
        <begin position="717"/>
        <end position="729"/>
    </location>
</feature>
<dbReference type="GO" id="GO:0016926">
    <property type="term" value="P:protein desumoylation"/>
    <property type="evidence" value="ECO:0007669"/>
    <property type="project" value="TreeGrafter"/>
</dbReference>
<reference evidence="3" key="1">
    <citation type="submission" date="2021-04" db="EMBL/GenBank/DDBJ databases">
        <authorList>
            <consortium name="Wellcome Sanger Institute Data Sharing"/>
        </authorList>
    </citation>
    <scope>NUCLEOTIDE SEQUENCE [LARGE SCALE GENOMIC DNA]</scope>
</reference>
<dbReference type="PROSITE" id="PS50235">
    <property type="entry name" value="USP_3"/>
    <property type="match status" value="1"/>
</dbReference>
<protein>
    <recommendedName>
        <fullName evidence="2">USP domain-containing protein</fullName>
    </recommendedName>
</protein>
<feature type="region of interest" description="Disordered" evidence="1">
    <location>
        <begin position="995"/>
        <end position="1019"/>
    </location>
</feature>
<evidence type="ECO:0000256" key="1">
    <source>
        <dbReference type="SAM" id="MobiDB-lite"/>
    </source>
</evidence>
<feature type="region of interest" description="Disordered" evidence="1">
    <location>
        <begin position="673"/>
        <end position="884"/>
    </location>
</feature>
<dbReference type="GO" id="GO:0032183">
    <property type="term" value="F:SUMO binding"/>
    <property type="evidence" value="ECO:0007669"/>
    <property type="project" value="InterPro"/>
</dbReference>
<dbReference type="InterPro" id="IPR038765">
    <property type="entry name" value="Papain-like_cys_pep_sf"/>
</dbReference>
<feature type="compositionally biased region" description="Polar residues" evidence="1">
    <location>
        <begin position="915"/>
        <end position="939"/>
    </location>
</feature>
<dbReference type="PANTHER" id="PTHR15294:SF3">
    <property type="entry name" value="SUMO-SPECIFIC ISOPEPTIDASE USPL1"/>
    <property type="match status" value="1"/>
</dbReference>
<dbReference type="InterPro" id="IPR033505">
    <property type="entry name" value="USPL1"/>
</dbReference>
<feature type="region of interest" description="Disordered" evidence="1">
    <location>
        <begin position="896"/>
        <end position="943"/>
    </location>
</feature>
<dbReference type="Pfam" id="PF15499">
    <property type="entry name" value="Peptidase_C98"/>
    <property type="match status" value="1"/>
</dbReference>
<dbReference type="AlphaFoldDB" id="A0A671YD19"/>
<dbReference type="SUPFAM" id="SSF54001">
    <property type="entry name" value="Cysteine proteinases"/>
    <property type="match status" value="1"/>
</dbReference>
<dbReference type="Proteomes" id="UP000472265">
    <property type="component" value="Chromosome 13"/>
</dbReference>
<evidence type="ECO:0000259" key="2">
    <source>
        <dbReference type="PROSITE" id="PS50235"/>
    </source>
</evidence>
<feature type="compositionally biased region" description="Polar residues" evidence="1">
    <location>
        <begin position="674"/>
        <end position="685"/>
    </location>
</feature>
<reference evidence="3" key="3">
    <citation type="submission" date="2025-09" db="UniProtKB">
        <authorList>
            <consortium name="Ensembl"/>
        </authorList>
    </citation>
    <scope>IDENTIFICATION</scope>
</reference>
<organism evidence="3 4">
    <name type="scientific">Sparus aurata</name>
    <name type="common">Gilthead sea bream</name>
    <dbReference type="NCBI Taxonomy" id="8175"/>
    <lineage>
        <taxon>Eukaryota</taxon>
        <taxon>Metazoa</taxon>
        <taxon>Chordata</taxon>
        <taxon>Craniata</taxon>
        <taxon>Vertebrata</taxon>
        <taxon>Euteleostomi</taxon>
        <taxon>Actinopterygii</taxon>
        <taxon>Neopterygii</taxon>
        <taxon>Teleostei</taxon>
        <taxon>Neoteleostei</taxon>
        <taxon>Acanthomorphata</taxon>
        <taxon>Eupercaria</taxon>
        <taxon>Spariformes</taxon>
        <taxon>Sparidae</taxon>
        <taxon>Sparus</taxon>
    </lineage>
</organism>
<dbReference type="InterPro" id="IPR028890">
    <property type="entry name" value="Peptidase_C98"/>
</dbReference>
<feature type="compositionally biased region" description="Polar residues" evidence="1">
    <location>
        <begin position="1008"/>
        <end position="1019"/>
    </location>
</feature>
<gene>
    <name evidence="3" type="primary">uspl1</name>
</gene>
<sequence>MLYIFKVQERAASLEYCPWCTSKGLTYALRSYRINLQESITLCTNPQCLFPLVSRSLEDVLASLEPVQPTVWNKRKNASALEKEESITPACKRLRSSEVDTVGLQCTTDTLLSQADPGAVNIVSNGQHAGPKTDGEKVNGYPRDSVVAETTGWDWPQNEDYILDKEQENAAPTDGSALPSHSVAAGHPQCSDGGEPVLSPRRGSLGKSAVVEDLRRCCLDSSLTISTNEDVYSAEVNTPSPQHNDHTARTERKSQAADISTCMSMLCIKSETENLSCSTKTELEELVPVSNQPFWRNSNNLCWLDSLLVALVNCKSLRKCKPNDEPQQSSVWQLMRRYEDICATIQAHQQPGKDGVVRVPNHVLQKASADLESLRMSVFKLLQPKLHCKLGQRETPVFALPLLLTMDSWVEPVFKSTFHWVFKCRECKAASEERKMKTLPTFTNISPDWRPLHAVHSAPCNVCCKKNQRRTMMLERLPPVFMLHFVEGLPDNDVRIYTFTFKGKRYSVTTVIQYNLQLKHFVTWIRNCDGSWLEYDDLKHPDCKTHQNLPVPAEQIHVVFWEVEEDKEPPACSPSSTFVESPPPQNKMNPSPGDSTVDEPCDGTLDHSTFMSHNDTDIVCALSASEDSSNIIDTTVTAGVDTSIGSTTLLDTFEGLTHNDIITLTLVEVDSEMQPGQTENLSAPSRSEIIDSTPDSSSTVTGIEKSHGPDVEPPITSNSSGSDNDSSSDPTFVPGGRGRGRSRGRGRGVGRTGKKAALTKAAPHISPPASAEPSNRPAPAAAQDATPRVETKSPVSSTDAPLIPTSQENPIMQPVPLQSSRWSFLLGKHPLNPVPKPPDEPAPTRATQVKPTPPSHSTPNPVRRQQISGGLFPKPQLKTEESEGLPLKAAEMYDGFGAKSSNTPGPLLTSPALISGSSKPFQPITSNQNTTVVSGTSLSLPRAKGLPEISSLNKSSSRLSKVPPGVSTTEALRYKLMKKLKAKKKRLDKLNKILGQQGGASLRPDSTDLASPSTVSSSTYDGSICDDFLSDLLSPATTASNLSPDSTGFLEMLASGQDGGDQLDGAASAVSQVNTCPNEPHSENFLEDFLLQAEAERPSEMETDALNELLI</sequence>
<dbReference type="Gene3D" id="3.90.70.10">
    <property type="entry name" value="Cysteine proteinases"/>
    <property type="match status" value="1"/>
</dbReference>
<feature type="region of interest" description="Disordered" evidence="1">
    <location>
        <begin position="568"/>
        <end position="597"/>
    </location>
</feature>